<keyword evidence="1" id="KW-0548">Nucleotidyltransferase</keyword>
<keyword evidence="1" id="KW-0694">RNA-binding</keyword>
<dbReference type="AlphaFoldDB" id="A0AAW0GQ09"/>
<evidence type="ECO:0000313" key="4">
    <source>
        <dbReference type="Proteomes" id="UP001385951"/>
    </source>
</evidence>
<feature type="domain" description="RDRP core" evidence="2">
    <location>
        <begin position="6"/>
        <end position="456"/>
    </location>
</feature>
<dbReference type="Pfam" id="PF05183">
    <property type="entry name" value="RdRP"/>
    <property type="match status" value="1"/>
</dbReference>
<proteinExistence type="inferred from homology"/>
<dbReference type="InterPro" id="IPR007855">
    <property type="entry name" value="RDRP"/>
</dbReference>
<gene>
    <name evidence="3" type="ORF">QCA50_003568</name>
</gene>
<dbReference type="GO" id="GO:0030422">
    <property type="term" value="P:siRNA processing"/>
    <property type="evidence" value="ECO:0007669"/>
    <property type="project" value="TreeGrafter"/>
</dbReference>
<dbReference type="GO" id="GO:0031380">
    <property type="term" value="C:nuclear RNA-directed RNA polymerase complex"/>
    <property type="evidence" value="ECO:0007669"/>
    <property type="project" value="TreeGrafter"/>
</dbReference>
<organism evidence="3 4">
    <name type="scientific">Cerrena zonata</name>
    <dbReference type="NCBI Taxonomy" id="2478898"/>
    <lineage>
        <taxon>Eukaryota</taxon>
        <taxon>Fungi</taxon>
        <taxon>Dikarya</taxon>
        <taxon>Basidiomycota</taxon>
        <taxon>Agaricomycotina</taxon>
        <taxon>Agaricomycetes</taxon>
        <taxon>Polyporales</taxon>
        <taxon>Cerrenaceae</taxon>
        <taxon>Cerrena</taxon>
    </lineage>
</organism>
<keyword evidence="1" id="KW-0808">Transferase</keyword>
<keyword evidence="1" id="KW-0696">RNA-directed RNA polymerase</keyword>
<protein>
    <recommendedName>
        <fullName evidence="1">RNA-dependent RNA polymerase</fullName>
        <ecNumber evidence="1">2.7.7.48</ecNumber>
    </recommendedName>
</protein>
<evidence type="ECO:0000256" key="1">
    <source>
        <dbReference type="RuleBase" id="RU363098"/>
    </source>
</evidence>
<dbReference type="EMBL" id="JASBNA010000003">
    <property type="protein sequence ID" value="KAK7693992.1"/>
    <property type="molecule type" value="Genomic_DNA"/>
</dbReference>
<comment type="catalytic activity">
    <reaction evidence="1">
        <text>RNA(n) + a ribonucleoside 5'-triphosphate = RNA(n+1) + diphosphate</text>
        <dbReference type="Rhea" id="RHEA:21248"/>
        <dbReference type="Rhea" id="RHEA-COMP:14527"/>
        <dbReference type="Rhea" id="RHEA-COMP:17342"/>
        <dbReference type="ChEBI" id="CHEBI:33019"/>
        <dbReference type="ChEBI" id="CHEBI:61557"/>
        <dbReference type="ChEBI" id="CHEBI:140395"/>
        <dbReference type="EC" id="2.7.7.48"/>
    </reaction>
</comment>
<dbReference type="InterPro" id="IPR057596">
    <property type="entry name" value="RDRP_core"/>
</dbReference>
<dbReference type="GO" id="GO:0003968">
    <property type="term" value="F:RNA-directed RNA polymerase activity"/>
    <property type="evidence" value="ECO:0007669"/>
    <property type="project" value="UniProtKB-KW"/>
</dbReference>
<dbReference type="Proteomes" id="UP001385951">
    <property type="component" value="Unassembled WGS sequence"/>
</dbReference>
<name>A0AAW0GQ09_9APHY</name>
<evidence type="ECO:0000259" key="2">
    <source>
        <dbReference type="Pfam" id="PF05183"/>
    </source>
</evidence>
<sequence>MPDLGEEPYIHTDGVGTISKELGDQIWDALCKDRDEHYRKTAVQPSAYQIRFLGYKGVVGVDERLEGIKIRLRPSMNKFKIPGDEHAEIEIARAFERPGITYLNKPLITILEHRGVDKEAFMNLQRMAIADIHAASDTMILARQLFRSHSLGTSYRLPYIIQCLSSLGVGMKDERPQYVLEDKFIDRLIMFAKAHVLRDIKYAARIPVPNSYMLVGIADEGPAYENEGVENVFKLEKGQVFACIHKPDEDPIYLHGHVVISRSPTVHPGDVQRVWAVGKPPPGRPCAFRNLKNVVVLPSVGERSLASCLGGGDLDGDQYSLIKEPSLLPTEHIEPASYESAGTQKLPDDADSTIEDVCNFVVEYIESDILGLLSDRHIIIADQSNLGPMDPKCIKLAQLCSQAVDYPKNGVPVNMKESPSRLIPFKPDWKKAEENMTRDSDYYESPRALGELYRNITYKKPDSIHQAQSTNGVAPSGPSMDSISQALFPLIMKHLGDPVNNDKDVGEMSTIFHSYKHELRYMQLTHALSDSPDSRLEEEEVVVGNYSDQLQSASIQERPDLSHASSFRHCSQGYPTISLQA</sequence>
<keyword evidence="4" id="KW-1185">Reference proteome</keyword>
<dbReference type="EC" id="2.7.7.48" evidence="1"/>
<comment type="caution">
    <text evidence="3">The sequence shown here is derived from an EMBL/GenBank/DDBJ whole genome shotgun (WGS) entry which is preliminary data.</text>
</comment>
<evidence type="ECO:0000313" key="3">
    <source>
        <dbReference type="EMBL" id="KAK7693992.1"/>
    </source>
</evidence>
<accession>A0AAW0GQ09</accession>
<comment type="similarity">
    <text evidence="1">Belongs to the RdRP family.</text>
</comment>
<dbReference type="PANTHER" id="PTHR23079">
    <property type="entry name" value="RNA-DEPENDENT RNA POLYMERASE"/>
    <property type="match status" value="1"/>
</dbReference>
<dbReference type="GO" id="GO:0003723">
    <property type="term" value="F:RNA binding"/>
    <property type="evidence" value="ECO:0007669"/>
    <property type="project" value="UniProtKB-KW"/>
</dbReference>
<dbReference type="PANTHER" id="PTHR23079:SF55">
    <property type="entry name" value="RNA-DIRECTED RNA POLYMERASE"/>
    <property type="match status" value="1"/>
</dbReference>
<reference evidence="3 4" key="1">
    <citation type="submission" date="2022-09" db="EMBL/GenBank/DDBJ databases">
        <authorList>
            <person name="Palmer J.M."/>
        </authorList>
    </citation>
    <scope>NUCLEOTIDE SEQUENCE [LARGE SCALE GENOMIC DNA]</scope>
    <source>
        <strain evidence="3 4">DSM 7382</strain>
    </source>
</reference>